<feature type="region of interest" description="Disordered" evidence="1">
    <location>
        <begin position="1"/>
        <end position="100"/>
    </location>
</feature>
<evidence type="ECO:0000256" key="1">
    <source>
        <dbReference type="SAM" id="MobiDB-lite"/>
    </source>
</evidence>
<evidence type="ECO:0000313" key="4">
    <source>
        <dbReference type="EMBL" id="CAF4042758.1"/>
    </source>
</evidence>
<evidence type="ECO:0000313" key="5">
    <source>
        <dbReference type="EMBL" id="CAF5114752.1"/>
    </source>
</evidence>
<dbReference type="AlphaFoldDB" id="A0A816H6V8"/>
<dbReference type="EMBL" id="CAJNOW010021359">
    <property type="protein sequence ID" value="CAF1683863.1"/>
    <property type="molecule type" value="Genomic_DNA"/>
</dbReference>
<proteinExistence type="predicted"/>
<reference evidence="3" key="1">
    <citation type="submission" date="2021-02" db="EMBL/GenBank/DDBJ databases">
        <authorList>
            <person name="Nowell W R."/>
        </authorList>
    </citation>
    <scope>NUCLEOTIDE SEQUENCE</scope>
</reference>
<dbReference type="EMBL" id="CAJOBH010006022">
    <property type="protein sequence ID" value="CAF4042758.1"/>
    <property type="molecule type" value="Genomic_DNA"/>
</dbReference>
<dbReference type="EMBL" id="CAJOBJ010261878">
    <property type="protein sequence ID" value="CAF5114752.1"/>
    <property type="molecule type" value="Genomic_DNA"/>
</dbReference>
<feature type="compositionally biased region" description="Low complexity" evidence="1">
    <location>
        <begin position="71"/>
        <end position="84"/>
    </location>
</feature>
<dbReference type="Proteomes" id="UP000663834">
    <property type="component" value="Unassembled WGS sequence"/>
</dbReference>
<protein>
    <submittedName>
        <fullName evidence="3">Uncharacterized protein</fullName>
    </submittedName>
</protein>
<feature type="compositionally biased region" description="Polar residues" evidence="1">
    <location>
        <begin position="1"/>
        <end position="38"/>
    </location>
</feature>
<name>A0A816H6V8_9BILA</name>
<accession>A0A816H6V8</accession>
<dbReference type="Proteomes" id="UP000663855">
    <property type="component" value="Unassembled WGS sequence"/>
</dbReference>
<dbReference type="Proteomes" id="UP000681967">
    <property type="component" value="Unassembled WGS sequence"/>
</dbReference>
<sequence length="100" mass="10474">MGNTCTSAKTDSTIQKSVKPSDTTTCQLPPVENSTAMKTITEEDPSPPKNTSEEAPSPPKNTSEEAPSPPKNASEEAASASPVELQLSETSSTKHGQETE</sequence>
<comment type="caution">
    <text evidence="3">The sequence shown here is derived from an EMBL/GenBank/DDBJ whole genome shotgun (WGS) entry which is preliminary data.</text>
</comment>
<organism evidence="3 6">
    <name type="scientific">Rotaria magnacalcarata</name>
    <dbReference type="NCBI Taxonomy" id="392030"/>
    <lineage>
        <taxon>Eukaryota</taxon>
        <taxon>Metazoa</taxon>
        <taxon>Spiralia</taxon>
        <taxon>Gnathifera</taxon>
        <taxon>Rotifera</taxon>
        <taxon>Eurotatoria</taxon>
        <taxon>Bdelloidea</taxon>
        <taxon>Philodinida</taxon>
        <taxon>Philodinidae</taxon>
        <taxon>Rotaria</taxon>
    </lineage>
</organism>
<dbReference type="EMBL" id="CAJNOV010002091">
    <property type="protein sequence ID" value="CAF1089128.1"/>
    <property type="molecule type" value="Genomic_DNA"/>
</dbReference>
<gene>
    <name evidence="4" type="ORF">BYL167_LOCUS15983</name>
    <name evidence="2" type="ORF">CJN711_LOCUS6580</name>
    <name evidence="5" type="ORF">GIL414_LOCUS63297</name>
    <name evidence="3" type="ORF">KQP761_LOCUS37705</name>
</gene>
<evidence type="ECO:0000313" key="2">
    <source>
        <dbReference type="EMBL" id="CAF1089128.1"/>
    </source>
</evidence>
<evidence type="ECO:0000313" key="3">
    <source>
        <dbReference type="EMBL" id="CAF1683863.1"/>
    </source>
</evidence>
<dbReference type="Proteomes" id="UP000681720">
    <property type="component" value="Unassembled WGS sequence"/>
</dbReference>
<dbReference type="OrthoDB" id="10470357at2759"/>
<evidence type="ECO:0000313" key="6">
    <source>
        <dbReference type="Proteomes" id="UP000663834"/>
    </source>
</evidence>